<dbReference type="PROSITE" id="PS50011">
    <property type="entry name" value="PROTEIN_KINASE_DOM"/>
    <property type="match status" value="1"/>
</dbReference>
<keyword evidence="1" id="KW-0723">Serine/threonine-protein kinase</keyword>
<reference evidence="8 9" key="1">
    <citation type="journal article" date="2019" name="Plant Biotechnol. J.">
        <title>The red bayberry genome and genetic basis of sex determination.</title>
        <authorList>
            <person name="Jia H.M."/>
            <person name="Jia H.J."/>
            <person name="Cai Q.L."/>
            <person name="Wang Y."/>
            <person name="Zhao H.B."/>
            <person name="Yang W.F."/>
            <person name="Wang G.Y."/>
            <person name="Li Y.H."/>
            <person name="Zhan D.L."/>
            <person name="Shen Y.T."/>
            <person name="Niu Q.F."/>
            <person name="Chang L."/>
            <person name="Qiu J."/>
            <person name="Zhao L."/>
            <person name="Xie H.B."/>
            <person name="Fu W.Y."/>
            <person name="Jin J."/>
            <person name="Li X.W."/>
            <person name="Jiao Y."/>
            <person name="Zhou C.C."/>
            <person name="Tu T."/>
            <person name="Chai C.Y."/>
            <person name="Gao J.L."/>
            <person name="Fan L.J."/>
            <person name="van de Weg E."/>
            <person name="Wang J.Y."/>
            <person name="Gao Z.S."/>
        </authorList>
    </citation>
    <scope>NUCLEOTIDE SEQUENCE [LARGE SCALE GENOMIC DNA]</scope>
    <source>
        <tissue evidence="8">Leaves</tissue>
    </source>
</reference>
<evidence type="ECO:0000313" key="8">
    <source>
        <dbReference type="EMBL" id="KAB1204914.1"/>
    </source>
</evidence>
<dbReference type="Proteomes" id="UP000516437">
    <property type="component" value="Chromosome 7"/>
</dbReference>
<dbReference type="Gene3D" id="3.30.200.20">
    <property type="entry name" value="Phosphorylase Kinase, domain 1"/>
    <property type="match status" value="1"/>
</dbReference>
<dbReference type="EMBL" id="RXIC02000025">
    <property type="protein sequence ID" value="KAB1204914.1"/>
    <property type="molecule type" value="Genomic_DNA"/>
</dbReference>
<dbReference type="GO" id="GO:0007165">
    <property type="term" value="P:signal transduction"/>
    <property type="evidence" value="ECO:0007669"/>
    <property type="project" value="TreeGrafter"/>
</dbReference>
<comment type="caution">
    <text evidence="8">The sequence shown here is derived from an EMBL/GenBank/DDBJ whole genome shotgun (WGS) entry which is preliminary data.</text>
</comment>
<evidence type="ECO:0000256" key="5">
    <source>
        <dbReference type="ARBA" id="ARBA00022840"/>
    </source>
</evidence>
<dbReference type="GO" id="GO:0005524">
    <property type="term" value="F:ATP binding"/>
    <property type="evidence" value="ECO:0007669"/>
    <property type="project" value="UniProtKB-UniRule"/>
</dbReference>
<keyword evidence="4 8" id="KW-0418">Kinase</keyword>
<evidence type="ECO:0000256" key="3">
    <source>
        <dbReference type="ARBA" id="ARBA00022741"/>
    </source>
</evidence>
<dbReference type="InterPro" id="IPR011009">
    <property type="entry name" value="Kinase-like_dom_sf"/>
</dbReference>
<keyword evidence="3 6" id="KW-0547">Nucleotide-binding</keyword>
<dbReference type="GO" id="GO:0004674">
    <property type="term" value="F:protein serine/threonine kinase activity"/>
    <property type="evidence" value="ECO:0007669"/>
    <property type="project" value="UniProtKB-KW"/>
</dbReference>
<proteinExistence type="predicted"/>
<dbReference type="InterPro" id="IPR017441">
    <property type="entry name" value="Protein_kinase_ATP_BS"/>
</dbReference>
<evidence type="ECO:0000256" key="4">
    <source>
        <dbReference type="ARBA" id="ARBA00022777"/>
    </source>
</evidence>
<dbReference type="InterPro" id="IPR000719">
    <property type="entry name" value="Prot_kinase_dom"/>
</dbReference>
<evidence type="ECO:0000256" key="1">
    <source>
        <dbReference type="ARBA" id="ARBA00022527"/>
    </source>
</evidence>
<dbReference type="AlphaFoldDB" id="A0A6A1UWU2"/>
<evidence type="ECO:0000259" key="7">
    <source>
        <dbReference type="PROSITE" id="PS50011"/>
    </source>
</evidence>
<dbReference type="OrthoDB" id="1660323at2759"/>
<keyword evidence="9" id="KW-1185">Reference proteome</keyword>
<protein>
    <submittedName>
        <fullName evidence="8">Putative CBL-interacting protein kinase 13</fullName>
    </submittedName>
</protein>
<name>A0A6A1UWU2_9ROSI</name>
<feature type="binding site" evidence="6">
    <location>
        <position position="38"/>
    </location>
    <ligand>
        <name>ATP</name>
        <dbReference type="ChEBI" id="CHEBI:30616"/>
    </ligand>
</feature>
<dbReference type="PANTHER" id="PTHR43895:SF160">
    <property type="entry name" value="CBL-INTERACTING SERINE_THREONINE-PROTEIN KINASE 14"/>
    <property type="match status" value="1"/>
</dbReference>
<dbReference type="PANTHER" id="PTHR43895">
    <property type="entry name" value="CALCIUM/CALMODULIN-DEPENDENT PROTEIN KINASE KINASE-RELATED"/>
    <property type="match status" value="1"/>
</dbReference>
<dbReference type="SUPFAM" id="SSF56112">
    <property type="entry name" value="Protein kinase-like (PK-like)"/>
    <property type="match status" value="1"/>
</dbReference>
<organism evidence="8 9">
    <name type="scientific">Morella rubra</name>
    <name type="common">Chinese bayberry</name>
    <dbReference type="NCBI Taxonomy" id="262757"/>
    <lineage>
        <taxon>Eukaryota</taxon>
        <taxon>Viridiplantae</taxon>
        <taxon>Streptophyta</taxon>
        <taxon>Embryophyta</taxon>
        <taxon>Tracheophyta</taxon>
        <taxon>Spermatophyta</taxon>
        <taxon>Magnoliopsida</taxon>
        <taxon>eudicotyledons</taxon>
        <taxon>Gunneridae</taxon>
        <taxon>Pentapetalae</taxon>
        <taxon>rosids</taxon>
        <taxon>fabids</taxon>
        <taxon>Fagales</taxon>
        <taxon>Myricaceae</taxon>
        <taxon>Morella</taxon>
    </lineage>
</organism>
<keyword evidence="2" id="KW-0808">Transferase</keyword>
<feature type="domain" description="Protein kinase" evidence="7">
    <location>
        <begin position="9"/>
        <end position="76"/>
    </location>
</feature>
<accession>A0A6A1UWU2</accession>
<gene>
    <name evidence="8" type="ORF">CJ030_MR7G015252</name>
</gene>
<dbReference type="PROSITE" id="PS00107">
    <property type="entry name" value="PROTEIN_KINASE_ATP"/>
    <property type="match status" value="1"/>
</dbReference>
<evidence type="ECO:0000256" key="2">
    <source>
        <dbReference type="ARBA" id="ARBA00022679"/>
    </source>
</evidence>
<evidence type="ECO:0000256" key="6">
    <source>
        <dbReference type="PROSITE-ProRule" id="PRU10141"/>
    </source>
</evidence>
<sequence length="76" mass="8773">MDVNLFGKYKLGKILGYGAFAKVYHARNVSTGQSVVVKAMSKRKMLKGGLTENINREVSNIRRLHQQHQLLMWYFC</sequence>
<dbReference type="Pfam" id="PF00069">
    <property type="entry name" value="Pkinase"/>
    <property type="match status" value="1"/>
</dbReference>
<evidence type="ECO:0000313" key="9">
    <source>
        <dbReference type="Proteomes" id="UP000516437"/>
    </source>
</evidence>
<keyword evidence="5 6" id="KW-0067">ATP-binding</keyword>